<keyword evidence="4" id="KW-0663">Pyridoxal phosphate</keyword>
<sequence>MIAYLDNAATTKVSESVRDIMVDALYVNFGNPSSMHRKGMEAERYIKDAKESIARLLKVEPKEIVFTSGGTESNNMALIGTALAYQRSGKHIITTQFEHPSVHNPLIALEDFGFRISYVPVDQNGKVIEEALLNEICDDTILVSIMYVNNEVGAIQDIARLSKLVKEKKPDVLFHTDAIQSFGKLKIFPKKEGIDLMSVSGHKFHGPKGAGFLYIKDKVKVKPIIHGGGQQKGYRSGTENVPAIAGLYQAISEIFENHDEKIKHLYKLKTHMIEGLQQIPEVVVNAVFKEQEDISLSERVHLTAPHVVSASFPGIRSEVLLHALEDREIYVSSGSACASNHPSLSGSLMAIGVEKSLLDSTLRFSFSVNTKMDEIDYTLEVLNEIVPMLRRYTRK</sequence>
<comment type="caution">
    <text evidence="9">The sequence shown here is derived from an EMBL/GenBank/DDBJ whole genome shotgun (WGS) entry which is preliminary data.</text>
</comment>
<comment type="cofactor">
    <cofactor evidence="1 7">
        <name>pyridoxal 5'-phosphate</name>
        <dbReference type="ChEBI" id="CHEBI:597326"/>
    </cofactor>
</comment>
<evidence type="ECO:0000256" key="5">
    <source>
        <dbReference type="ARBA" id="ARBA00023004"/>
    </source>
</evidence>
<dbReference type="InterPro" id="IPR015421">
    <property type="entry name" value="PyrdxlP-dep_Trfase_major"/>
</dbReference>
<dbReference type="GO" id="GO:0051536">
    <property type="term" value="F:iron-sulfur cluster binding"/>
    <property type="evidence" value="ECO:0007669"/>
    <property type="project" value="UniProtKB-KW"/>
</dbReference>
<evidence type="ECO:0000256" key="3">
    <source>
        <dbReference type="ARBA" id="ARBA00022723"/>
    </source>
</evidence>
<dbReference type="Gene3D" id="1.10.260.50">
    <property type="match status" value="1"/>
</dbReference>
<proteinExistence type="inferred from homology"/>
<dbReference type="GO" id="GO:0046872">
    <property type="term" value="F:metal ion binding"/>
    <property type="evidence" value="ECO:0007669"/>
    <property type="project" value="UniProtKB-KW"/>
</dbReference>
<evidence type="ECO:0000256" key="7">
    <source>
        <dbReference type="RuleBase" id="RU004504"/>
    </source>
</evidence>
<dbReference type="SUPFAM" id="SSF53383">
    <property type="entry name" value="PLP-dependent transferases"/>
    <property type="match status" value="1"/>
</dbReference>
<dbReference type="AlphaFoldDB" id="A0A3D2X8J4"/>
<dbReference type="InterPro" id="IPR015424">
    <property type="entry name" value="PyrdxlP-dep_Trfase"/>
</dbReference>
<keyword evidence="6" id="KW-0411">Iron-sulfur</keyword>
<evidence type="ECO:0000256" key="4">
    <source>
        <dbReference type="ARBA" id="ARBA00022898"/>
    </source>
</evidence>
<dbReference type="Pfam" id="PF00266">
    <property type="entry name" value="Aminotran_5"/>
    <property type="match status" value="1"/>
</dbReference>
<dbReference type="GO" id="GO:0031071">
    <property type="term" value="F:cysteine desulfurase activity"/>
    <property type="evidence" value="ECO:0007669"/>
    <property type="project" value="UniProtKB-ARBA"/>
</dbReference>
<gene>
    <name evidence="9" type="ORF">DHW61_13705</name>
</gene>
<evidence type="ECO:0000313" key="9">
    <source>
        <dbReference type="EMBL" id="HCL03441.1"/>
    </source>
</evidence>
<evidence type="ECO:0000259" key="8">
    <source>
        <dbReference type="Pfam" id="PF00266"/>
    </source>
</evidence>
<reference evidence="9 10" key="1">
    <citation type="journal article" date="2018" name="Nat. Biotechnol.">
        <title>A standardized bacterial taxonomy based on genome phylogeny substantially revises the tree of life.</title>
        <authorList>
            <person name="Parks D.H."/>
            <person name="Chuvochina M."/>
            <person name="Waite D.W."/>
            <person name="Rinke C."/>
            <person name="Skarshewski A."/>
            <person name="Chaumeil P.A."/>
            <person name="Hugenholtz P."/>
        </authorList>
    </citation>
    <scope>NUCLEOTIDE SEQUENCE [LARGE SCALE GENOMIC DNA]</scope>
    <source>
        <strain evidence="9">UBA11728</strain>
    </source>
</reference>
<dbReference type="Proteomes" id="UP000262969">
    <property type="component" value="Unassembled WGS sequence"/>
</dbReference>
<dbReference type="PANTHER" id="PTHR11601:SF50">
    <property type="entry name" value="CYSTEINE DESULFURASE ISCS 2-RELATED"/>
    <property type="match status" value="1"/>
</dbReference>
<dbReference type="InterPro" id="IPR015422">
    <property type="entry name" value="PyrdxlP-dep_Trfase_small"/>
</dbReference>
<dbReference type="Gene3D" id="3.90.1150.10">
    <property type="entry name" value="Aspartate Aminotransferase, domain 1"/>
    <property type="match status" value="1"/>
</dbReference>
<name>A0A3D2X8J4_9FIRM</name>
<organism evidence="9 10">
    <name type="scientific">Lachnoclostridium phytofermentans</name>
    <dbReference type="NCBI Taxonomy" id="66219"/>
    <lineage>
        <taxon>Bacteria</taxon>
        <taxon>Bacillati</taxon>
        <taxon>Bacillota</taxon>
        <taxon>Clostridia</taxon>
        <taxon>Lachnospirales</taxon>
        <taxon>Lachnospiraceae</taxon>
    </lineage>
</organism>
<dbReference type="InterPro" id="IPR000192">
    <property type="entry name" value="Aminotrans_V_dom"/>
</dbReference>
<feature type="domain" description="Aminotransferase class V" evidence="8">
    <location>
        <begin position="4"/>
        <end position="377"/>
    </location>
</feature>
<dbReference type="InterPro" id="IPR020578">
    <property type="entry name" value="Aminotrans_V_PyrdxlP_BS"/>
</dbReference>
<protein>
    <submittedName>
        <fullName evidence="9">Cysteine desulfurase NifS</fullName>
    </submittedName>
</protein>
<comment type="similarity">
    <text evidence="2">Belongs to the class-V pyridoxal-phosphate-dependent aminotransferase family. NifS/IscS subfamily.</text>
</comment>
<dbReference type="EMBL" id="DPVV01000453">
    <property type="protein sequence ID" value="HCL03441.1"/>
    <property type="molecule type" value="Genomic_DNA"/>
</dbReference>
<dbReference type="InterPro" id="IPR016454">
    <property type="entry name" value="Cysteine_dSase"/>
</dbReference>
<evidence type="ECO:0000256" key="2">
    <source>
        <dbReference type="ARBA" id="ARBA00006490"/>
    </source>
</evidence>
<dbReference type="Gene3D" id="3.40.640.10">
    <property type="entry name" value="Type I PLP-dependent aspartate aminotransferase-like (Major domain)"/>
    <property type="match status" value="1"/>
</dbReference>
<evidence type="ECO:0000313" key="10">
    <source>
        <dbReference type="Proteomes" id="UP000262969"/>
    </source>
</evidence>
<dbReference type="PIRSF" id="PIRSF005572">
    <property type="entry name" value="NifS"/>
    <property type="match status" value="1"/>
</dbReference>
<evidence type="ECO:0000256" key="6">
    <source>
        <dbReference type="ARBA" id="ARBA00023014"/>
    </source>
</evidence>
<keyword evidence="5" id="KW-0408">Iron</keyword>
<accession>A0A3D2X8J4</accession>
<dbReference type="PROSITE" id="PS00595">
    <property type="entry name" value="AA_TRANSFER_CLASS_5"/>
    <property type="match status" value="1"/>
</dbReference>
<evidence type="ECO:0000256" key="1">
    <source>
        <dbReference type="ARBA" id="ARBA00001933"/>
    </source>
</evidence>
<dbReference type="PANTHER" id="PTHR11601">
    <property type="entry name" value="CYSTEINE DESULFURYLASE FAMILY MEMBER"/>
    <property type="match status" value="1"/>
</dbReference>
<dbReference type="FunFam" id="3.40.640.10:FF:000084">
    <property type="entry name" value="IscS-like cysteine desulfurase"/>
    <property type="match status" value="1"/>
</dbReference>
<keyword evidence="3" id="KW-0479">Metal-binding</keyword>